<evidence type="ECO:0000256" key="2">
    <source>
        <dbReference type="PROSITE-ProRule" id="PRU00335"/>
    </source>
</evidence>
<keyword evidence="1 2" id="KW-0238">DNA-binding</keyword>
<dbReference type="OrthoDB" id="9810250at2"/>
<dbReference type="PROSITE" id="PS50977">
    <property type="entry name" value="HTH_TETR_2"/>
    <property type="match status" value="1"/>
</dbReference>
<dbReference type="GO" id="GO:0003677">
    <property type="term" value="F:DNA binding"/>
    <property type="evidence" value="ECO:0007669"/>
    <property type="project" value="UniProtKB-UniRule"/>
</dbReference>
<evidence type="ECO:0000313" key="6">
    <source>
        <dbReference type="Proteomes" id="UP000247790"/>
    </source>
</evidence>
<reference evidence="5 7" key="2">
    <citation type="submission" date="2020-06" db="EMBL/GenBank/DDBJ databases">
        <title>Complete genome of Paenibacillus barcinonensis KACC11450.</title>
        <authorList>
            <person name="Kim M."/>
            <person name="Park Y.-J."/>
            <person name="Shin J.-H."/>
        </authorList>
    </citation>
    <scope>NUCLEOTIDE SEQUENCE [LARGE SCALE GENOMIC DNA]</scope>
    <source>
        <strain evidence="5 7">KACC11450</strain>
    </source>
</reference>
<dbReference type="InterPro" id="IPR001647">
    <property type="entry name" value="HTH_TetR"/>
</dbReference>
<evidence type="ECO:0000256" key="1">
    <source>
        <dbReference type="ARBA" id="ARBA00023125"/>
    </source>
</evidence>
<dbReference type="EMBL" id="CP054614">
    <property type="protein sequence ID" value="QKS58950.1"/>
    <property type="molecule type" value="Genomic_DNA"/>
</dbReference>
<dbReference type="InterPro" id="IPR009057">
    <property type="entry name" value="Homeodomain-like_sf"/>
</dbReference>
<dbReference type="AlphaFoldDB" id="A0A2V4UZ97"/>
<dbReference type="PANTHER" id="PTHR43479">
    <property type="entry name" value="ACREF/ENVCD OPERON REPRESSOR-RELATED"/>
    <property type="match status" value="1"/>
</dbReference>
<accession>A0A2V4UZ97</accession>
<sequence>MKIVGKKVDLRVTRTHKLLTMALIDLLSMHGQRFSNITINEICDQAMVHRTTFYKHFEDKFALLSSTLTWFLRDYLQMDVEERLQQPLQSLSKIMSGNVLTTIVQNQKEDEVFNDFFRNYIGELFKRDFLELKKRGKQFSLPVELVAEFHSGVISLLVTWWILHFEENITAEQMDEYYYQLVNENILLE</sequence>
<protein>
    <submittedName>
        <fullName evidence="4">TetR family transcriptional regulator</fullName>
    </submittedName>
</protein>
<reference evidence="4 6" key="1">
    <citation type="submission" date="2018-06" db="EMBL/GenBank/DDBJ databases">
        <title>Genomic Encyclopedia of Type Strains, Phase III (KMG-III): the genomes of soil and plant-associated and newly described type strains.</title>
        <authorList>
            <person name="Whitman W."/>
        </authorList>
    </citation>
    <scope>NUCLEOTIDE SEQUENCE [LARGE SCALE GENOMIC DNA]</scope>
    <source>
        <strain evidence="4 6">CECT 7022</strain>
    </source>
</reference>
<feature type="domain" description="HTH tetR-type" evidence="3">
    <location>
        <begin position="13"/>
        <end position="75"/>
    </location>
</feature>
<keyword evidence="7" id="KW-1185">Reference proteome</keyword>
<dbReference type="Gene3D" id="1.10.357.10">
    <property type="entry name" value="Tetracycline Repressor, domain 2"/>
    <property type="match status" value="1"/>
</dbReference>
<evidence type="ECO:0000313" key="5">
    <source>
        <dbReference type="EMBL" id="QKS58950.1"/>
    </source>
</evidence>
<organism evidence="4 6">
    <name type="scientific">Paenibacillus barcinonensis</name>
    <dbReference type="NCBI Taxonomy" id="198119"/>
    <lineage>
        <taxon>Bacteria</taxon>
        <taxon>Bacillati</taxon>
        <taxon>Bacillota</taxon>
        <taxon>Bacilli</taxon>
        <taxon>Bacillales</taxon>
        <taxon>Paenibacillaceae</taxon>
        <taxon>Paenibacillus</taxon>
    </lineage>
</organism>
<dbReference type="EMBL" id="QJSW01000019">
    <property type="protein sequence ID" value="PYE45517.1"/>
    <property type="molecule type" value="Genomic_DNA"/>
</dbReference>
<dbReference type="PANTHER" id="PTHR43479:SF16">
    <property type="entry name" value="HTH TETR-TYPE DOMAIN-CONTAINING PROTEIN"/>
    <property type="match status" value="1"/>
</dbReference>
<dbReference type="SUPFAM" id="SSF46689">
    <property type="entry name" value="Homeodomain-like"/>
    <property type="match status" value="1"/>
</dbReference>
<dbReference type="Proteomes" id="UP000509327">
    <property type="component" value="Chromosome"/>
</dbReference>
<evidence type="ECO:0000259" key="3">
    <source>
        <dbReference type="PROSITE" id="PS50977"/>
    </source>
</evidence>
<dbReference type="RefSeq" id="WP_110898671.1">
    <property type="nucleotide sequence ID" value="NZ_CP054614.1"/>
</dbReference>
<feature type="DNA-binding region" description="H-T-H motif" evidence="2">
    <location>
        <begin position="38"/>
        <end position="57"/>
    </location>
</feature>
<gene>
    <name evidence="4" type="ORF">DFQ00_11964</name>
    <name evidence="5" type="ORF">HUB98_23865</name>
</gene>
<dbReference type="Proteomes" id="UP000247790">
    <property type="component" value="Unassembled WGS sequence"/>
</dbReference>
<dbReference type="InterPro" id="IPR050624">
    <property type="entry name" value="HTH-type_Tx_Regulator"/>
</dbReference>
<name>A0A2V4UZ97_PAEBA</name>
<evidence type="ECO:0000313" key="7">
    <source>
        <dbReference type="Proteomes" id="UP000509327"/>
    </source>
</evidence>
<proteinExistence type="predicted"/>
<evidence type="ECO:0000313" key="4">
    <source>
        <dbReference type="EMBL" id="PYE45517.1"/>
    </source>
</evidence>